<name>A0AAU6RJ56_9STAP</name>
<feature type="region of interest" description="Disordered" evidence="1">
    <location>
        <begin position="503"/>
        <end position="522"/>
    </location>
</feature>
<gene>
    <name evidence="2" type="ORF">QA539_07815</name>
</gene>
<dbReference type="KEGG" id="mpsh:QA539_07815"/>
<evidence type="ECO:0000313" key="3">
    <source>
        <dbReference type="Proteomes" id="UP001465447"/>
    </source>
</evidence>
<dbReference type="RefSeq" id="WP_419895050.1">
    <property type="nucleotide sequence ID" value="NZ_CP124591.1"/>
</dbReference>
<dbReference type="AlphaFoldDB" id="A0AAU6RJ56"/>
<evidence type="ECO:0008006" key="4">
    <source>
        <dbReference type="Google" id="ProtNLM"/>
    </source>
</evidence>
<evidence type="ECO:0000313" key="2">
    <source>
        <dbReference type="EMBL" id="WZE70429.1"/>
    </source>
</evidence>
<organism evidence="2 3">
    <name type="scientific">Macrococcus psychrotolerans</name>
    <dbReference type="NCBI Taxonomy" id="3039389"/>
    <lineage>
        <taxon>Bacteria</taxon>
        <taxon>Bacillati</taxon>
        <taxon>Bacillota</taxon>
        <taxon>Bacilli</taxon>
        <taxon>Bacillales</taxon>
        <taxon>Staphylococcaceae</taxon>
        <taxon>Macrococcus</taxon>
    </lineage>
</organism>
<evidence type="ECO:0000256" key="1">
    <source>
        <dbReference type="SAM" id="MobiDB-lite"/>
    </source>
</evidence>
<accession>A0AAU6RJ56</accession>
<reference evidence="2 3" key="1">
    <citation type="submission" date="2023-04" db="EMBL/GenBank/DDBJ databases">
        <title>Macrococci isolated from food, foodproducing animals, and human clinical materials.</title>
        <authorList>
            <person name="Maslanova I."/>
            <person name="Svec P."/>
            <person name="Sedlacek I."/>
            <person name="Novakova D."/>
            <person name="Keller J.E."/>
            <person name="Schwendener S."/>
            <person name="Finstrlova A."/>
            <person name="Botka T."/>
            <person name="Kovarovic V."/>
            <person name="Petras P."/>
            <person name="Perreten V."/>
            <person name="Pantucek R."/>
        </authorList>
    </citation>
    <scope>NUCLEOTIDE SEQUENCE [LARGE SCALE GENOMIC DNA]</scope>
    <source>
        <strain evidence="2 3">CCM 8659</strain>
    </source>
</reference>
<proteinExistence type="predicted"/>
<protein>
    <recommendedName>
        <fullName evidence="4">ATP-binding protein</fullName>
    </recommendedName>
</protein>
<dbReference type="EMBL" id="CP124591">
    <property type="protein sequence ID" value="WZE70429.1"/>
    <property type="molecule type" value="Genomic_DNA"/>
</dbReference>
<sequence>MMKIKIAPNDPQSMSQDGDAILRSLQNNSMPMIDLLVRESLQNSLDATKDNEEKTEVDYIVKSFKTKELSPYFEKITDELNNRFDNEEYVLAIKDKYTYGLTGDYLSNDAKELDSSNFHKLVFGIGKNQQKEGAGGSWGLGKTSYFRMGTGLVIYYTRIKINGNYEERLVASLIESPKKGNQLLKESDRGIAWWGTYGEDEERLLPITDSDQIEKLLSTLNLDRYKEDETGTTIIIPFLKNSYDNTSNFIESIEDDLKLAVKRWYSPRLNNKTYAKEFNASYLSCFVNNIEVNQLGFEPIFKYFQDLYSSSLKGESIREGIITEKVVFPRSPLLDSGQSVGYVSFIEVDEHMLESLPPYNRDKGLNYLNLKHVNNENHNAKVMAYCRKPGMIVEYSTGSEWLPAAPIQKENHMLLAFFVPNSQAELNEKYKKMGYKDIESYLRATENADHANWTDADKVGIINRMKKISKGIIENAYQEVDSNLGRTMTSGLARKFGSLLPPKNYGKIGTPPQPAVEKGEKPKNRKVDISVINSNPISTNEVEIDFELHLKKNVKSTVFLQVLTQDQRMDSLSWSKAMGDDIKFPFQFEIIEIEEANQLDIEQFKYSFNIKNEIEHDMNVQGRAIIKSFDNIYIPSIAIRNTKQSEEMN</sequence>
<dbReference type="Proteomes" id="UP001465447">
    <property type="component" value="Chromosome"/>
</dbReference>
<keyword evidence="3" id="KW-1185">Reference proteome</keyword>